<keyword evidence="1" id="KW-0732">Signal</keyword>
<feature type="chain" id="PRO_5045409552" evidence="1">
    <location>
        <begin position="22"/>
        <end position="170"/>
    </location>
</feature>
<protein>
    <submittedName>
        <fullName evidence="2">Uncharacterized protein</fullName>
    </submittedName>
</protein>
<sequence length="170" mass="18363">MKLSVHALALGFVTLTTIARASTCAGPDEQAPILSAMKSSSIEVVASREAGVDHEWIGRHAEATVRISITCGGVPPDRITGMIVDFDGGRLEPVQIEATVRIAMSAFRHNPTNRADLKKMRTLITSCAKHPDADDDFKALGLVVACFGTVGKTDDHHVWFHVVRDNAYGR</sequence>
<gene>
    <name evidence="2" type="ORF">J3R73_000202</name>
</gene>
<reference evidence="2 3" key="1">
    <citation type="submission" date="2023-07" db="EMBL/GenBank/DDBJ databases">
        <title>Genomic Encyclopedia of Type Strains, Phase IV (KMG-IV): sequencing the most valuable type-strain genomes for metagenomic binning, comparative biology and taxonomic classification.</title>
        <authorList>
            <person name="Goeker M."/>
        </authorList>
    </citation>
    <scope>NUCLEOTIDE SEQUENCE [LARGE SCALE GENOMIC DNA]</scope>
    <source>
        <strain evidence="2 3">DSM 5896</strain>
    </source>
</reference>
<organism evidence="2 3">
    <name type="scientific">Labrys monachus</name>
    <dbReference type="NCBI Taxonomy" id="217067"/>
    <lineage>
        <taxon>Bacteria</taxon>
        <taxon>Pseudomonadati</taxon>
        <taxon>Pseudomonadota</taxon>
        <taxon>Alphaproteobacteria</taxon>
        <taxon>Hyphomicrobiales</taxon>
        <taxon>Xanthobacteraceae</taxon>
        <taxon>Labrys</taxon>
    </lineage>
</organism>
<comment type="caution">
    <text evidence="2">The sequence shown here is derived from an EMBL/GenBank/DDBJ whole genome shotgun (WGS) entry which is preliminary data.</text>
</comment>
<accession>A0ABU0F763</accession>
<evidence type="ECO:0000313" key="2">
    <source>
        <dbReference type="EMBL" id="MDQ0390410.1"/>
    </source>
</evidence>
<keyword evidence="3" id="KW-1185">Reference proteome</keyword>
<dbReference type="EMBL" id="JAUSVK010000001">
    <property type="protein sequence ID" value="MDQ0390410.1"/>
    <property type="molecule type" value="Genomic_DNA"/>
</dbReference>
<evidence type="ECO:0000313" key="3">
    <source>
        <dbReference type="Proteomes" id="UP001237448"/>
    </source>
</evidence>
<evidence type="ECO:0000256" key="1">
    <source>
        <dbReference type="SAM" id="SignalP"/>
    </source>
</evidence>
<dbReference type="Proteomes" id="UP001237448">
    <property type="component" value="Unassembled WGS sequence"/>
</dbReference>
<proteinExistence type="predicted"/>
<name>A0ABU0F763_9HYPH</name>
<feature type="signal peptide" evidence="1">
    <location>
        <begin position="1"/>
        <end position="21"/>
    </location>
</feature>
<dbReference type="RefSeq" id="WP_307421597.1">
    <property type="nucleotide sequence ID" value="NZ_JAUSVK010000001.1"/>
</dbReference>